<dbReference type="EMBL" id="RCMI01000734">
    <property type="protein sequence ID" value="KAG2899269.1"/>
    <property type="molecule type" value="Genomic_DNA"/>
</dbReference>
<dbReference type="AlphaFoldDB" id="A0A329SQM0"/>
<dbReference type="EMBL" id="RCMG01000729">
    <property type="protein sequence ID" value="KAG2849953.1"/>
    <property type="molecule type" value="Genomic_DNA"/>
</dbReference>
<comment type="caution">
    <text evidence="6">The sequence shown here is derived from an EMBL/GenBank/DDBJ whole genome shotgun (WGS) entry which is preliminary data.</text>
</comment>
<evidence type="ECO:0000313" key="1">
    <source>
        <dbReference type="EMBL" id="KAG2849953.1"/>
    </source>
</evidence>
<reference evidence="5" key="2">
    <citation type="submission" date="2018-05" db="EMBL/GenBank/DDBJ databases">
        <title>Effector identification in a new, highly contiguous assembly of the strawberry crown rot pathogen Phytophthora cactorum.</title>
        <authorList>
            <person name="Armitage A.D."/>
            <person name="Nellist C.F."/>
            <person name="Bates H."/>
            <person name="Vickerstaff R.J."/>
            <person name="Harrison R.J."/>
        </authorList>
    </citation>
    <scope>NUCLEOTIDE SEQUENCE</scope>
    <source>
        <strain evidence="1">15-7</strain>
        <strain evidence="2">4032</strain>
        <strain evidence="3">4040</strain>
        <strain evidence="4">P415</strain>
        <strain evidence="5">P421</strain>
    </source>
</reference>
<organism evidence="6 7">
    <name type="scientific">Phytophthora cactorum</name>
    <dbReference type="NCBI Taxonomy" id="29920"/>
    <lineage>
        <taxon>Eukaryota</taxon>
        <taxon>Sar</taxon>
        <taxon>Stramenopiles</taxon>
        <taxon>Oomycota</taxon>
        <taxon>Peronosporomycetes</taxon>
        <taxon>Peronosporales</taxon>
        <taxon>Peronosporaceae</taxon>
        <taxon>Phytophthora</taxon>
    </lineage>
</organism>
<accession>A0A329SQM0</accession>
<reference evidence="6 7" key="1">
    <citation type="submission" date="2018-01" db="EMBL/GenBank/DDBJ databases">
        <title>Draft genome of the strawberry crown rot pathogen Phytophthora cactorum.</title>
        <authorList>
            <person name="Armitage A.D."/>
            <person name="Lysoe E."/>
            <person name="Nellist C.F."/>
            <person name="Harrison R.J."/>
            <person name="Brurberg M.B."/>
        </authorList>
    </citation>
    <scope>NUCLEOTIDE SEQUENCE [LARGE SCALE GENOMIC DNA]</scope>
    <source>
        <strain evidence="6 7">10300</strain>
    </source>
</reference>
<dbReference type="Proteomes" id="UP000735874">
    <property type="component" value="Unassembled WGS sequence"/>
</dbReference>
<evidence type="ECO:0000313" key="4">
    <source>
        <dbReference type="EMBL" id="KAG2976402.1"/>
    </source>
</evidence>
<evidence type="ECO:0000313" key="7">
    <source>
        <dbReference type="Proteomes" id="UP000251314"/>
    </source>
</evidence>
<dbReference type="EMBL" id="RCMV01000734">
    <property type="protein sequence ID" value="KAG3213415.1"/>
    <property type="molecule type" value="Genomic_DNA"/>
</dbReference>
<dbReference type="Proteomes" id="UP000251314">
    <property type="component" value="Unassembled WGS sequence"/>
</dbReference>
<evidence type="ECO:0000313" key="2">
    <source>
        <dbReference type="EMBL" id="KAG2899269.1"/>
    </source>
</evidence>
<evidence type="ECO:0000313" key="6">
    <source>
        <dbReference type="EMBL" id="RAW38831.1"/>
    </source>
</evidence>
<dbReference type="EMBL" id="MJFZ01000080">
    <property type="protein sequence ID" value="RAW38831.1"/>
    <property type="molecule type" value="Genomic_DNA"/>
</dbReference>
<dbReference type="Proteomes" id="UP000697107">
    <property type="component" value="Unassembled WGS sequence"/>
</dbReference>
<name>A0A329SQM0_9STRA</name>
<dbReference type="Proteomes" id="UP000736787">
    <property type="component" value="Unassembled WGS sequence"/>
</dbReference>
<proteinExistence type="predicted"/>
<dbReference type="Proteomes" id="UP000774804">
    <property type="component" value="Unassembled WGS sequence"/>
</dbReference>
<evidence type="ECO:0000313" key="5">
    <source>
        <dbReference type="EMBL" id="KAG3213415.1"/>
    </source>
</evidence>
<protein>
    <submittedName>
        <fullName evidence="6">Uncharacterized protein</fullName>
    </submittedName>
</protein>
<dbReference type="OrthoDB" id="128750at2759"/>
<dbReference type="Proteomes" id="UP000760860">
    <property type="component" value="Unassembled WGS sequence"/>
</dbReference>
<dbReference type="EMBL" id="RCML01000462">
    <property type="protein sequence ID" value="KAG2976402.1"/>
    <property type="molecule type" value="Genomic_DNA"/>
</dbReference>
<dbReference type="EMBL" id="RCMK01000335">
    <property type="protein sequence ID" value="KAG2935914.1"/>
    <property type="molecule type" value="Genomic_DNA"/>
</dbReference>
<dbReference type="VEuPathDB" id="FungiDB:PC110_g4941"/>
<evidence type="ECO:0000313" key="3">
    <source>
        <dbReference type="EMBL" id="KAG2935914.1"/>
    </source>
</evidence>
<gene>
    <name evidence="6" type="ORF">PC110_g4941</name>
    <name evidence="1" type="ORF">PC113_g17227</name>
    <name evidence="2" type="ORF">PC115_g16579</name>
    <name evidence="3" type="ORF">PC117_g12304</name>
    <name evidence="4" type="ORF">PC118_g13422</name>
    <name evidence="5" type="ORF">PC129_g15653</name>
</gene>
<sequence>MEAKAKDEIQGLIDQYVLEQIYNSEMTSPSFSINVNI</sequence>
<keyword evidence="7" id="KW-1185">Reference proteome</keyword>